<feature type="transmembrane region" description="Helical" evidence="2">
    <location>
        <begin position="365"/>
        <end position="387"/>
    </location>
</feature>
<dbReference type="EMBL" id="JADXDR010000174">
    <property type="protein sequence ID" value="KAI7836837.1"/>
    <property type="molecule type" value="Genomic_DNA"/>
</dbReference>
<evidence type="ECO:0000256" key="1">
    <source>
        <dbReference type="ARBA" id="ARBA00004141"/>
    </source>
</evidence>
<reference evidence="5" key="1">
    <citation type="submission" date="2020-11" db="EMBL/GenBank/DDBJ databases">
        <title>Chlorella ohadii genome sequencing and assembly.</title>
        <authorList>
            <person name="Murik O."/>
            <person name="Treves H."/>
            <person name="Kedem I."/>
            <person name="Shotland Y."/>
            <person name="Kaplan A."/>
        </authorList>
    </citation>
    <scope>NUCLEOTIDE SEQUENCE</scope>
    <source>
        <strain evidence="5">1</strain>
    </source>
</reference>
<dbReference type="GO" id="GO:0004888">
    <property type="term" value="F:transmembrane signaling receptor activity"/>
    <property type="evidence" value="ECO:0007669"/>
    <property type="project" value="InterPro"/>
</dbReference>
<feature type="transmembrane region" description="Helical" evidence="2">
    <location>
        <begin position="302"/>
        <end position="322"/>
    </location>
</feature>
<dbReference type="SUPFAM" id="SSF63712">
    <property type="entry name" value="Nicotinic receptor ligand binding domain-like"/>
    <property type="match status" value="1"/>
</dbReference>
<keyword evidence="3" id="KW-0732">Signal</keyword>
<dbReference type="Pfam" id="PF02932">
    <property type="entry name" value="Neur_chan_memb"/>
    <property type="match status" value="1"/>
</dbReference>
<dbReference type="GO" id="GO:0016020">
    <property type="term" value="C:membrane"/>
    <property type="evidence" value="ECO:0007669"/>
    <property type="project" value="UniProtKB-SubCell"/>
</dbReference>
<keyword evidence="2" id="KW-0472">Membrane</keyword>
<evidence type="ECO:0000256" key="3">
    <source>
        <dbReference type="SAM" id="SignalP"/>
    </source>
</evidence>
<sequence length="589" mass="64005">MGAACAHRRLAGPLALLAALLLGGASLAFAQMESPLKGYGLPQLETDRVYVSAYLDRLLGVNEDDYRFEAVLYFYNSWRDTKAFEMVTNNTIKMLTDPNFKCGSPCSNVIDNNLCCDGIYLPSFFFKNAYGFPQDREILFNIYAAEDGSMLREVRVHGIFYQPMSFRHYPFDSFDLLIELRFFDPTILIDTTALYGAKHNGVTVVPSSGGRKLFTYGLGDDASSWEVKSFLLESYAVDMGEWFDSFSDLKSAGGDPMPLAPADTNSSGGYTNADGRPANVYTGVTDQLLAVLIEVERFWRPALINSVLPVVLVFCLAVFVFFTEPTELATRLEMIVALFLALTAVQFVLSDSLPTSSYVVPTQQLVLATYIFLFLIALESILVYHIVERHAKRQQAERRREAYRRYCKLRDQGKLAGGANPPLSAADTVAHLPASGLAFSEDEADAAAAGSIEDGASKPWAAANGVNGVNGSAAAAPAIAPGAAPVTSPPPEPFDAPAGPAPPRRRFGLFGGGFFSRPRAAKASHSVAAARGPRRLTSFQQMTADEALGQYVGFMVDLVAAVVLSLCYIITAILIFTLQSGYIDLFLVD</sequence>
<feature type="transmembrane region" description="Helical" evidence="2">
    <location>
        <begin position="551"/>
        <end position="578"/>
    </location>
</feature>
<dbReference type="AlphaFoldDB" id="A0AAD5DEZ7"/>
<gene>
    <name evidence="5" type="ORF">COHA_009337</name>
</gene>
<dbReference type="Gene3D" id="1.20.58.390">
    <property type="entry name" value="Neurotransmitter-gated ion-channel transmembrane domain"/>
    <property type="match status" value="1"/>
</dbReference>
<evidence type="ECO:0000313" key="6">
    <source>
        <dbReference type="Proteomes" id="UP001205105"/>
    </source>
</evidence>
<name>A0AAD5DEZ7_9CHLO</name>
<comment type="caution">
    <text evidence="5">The sequence shown here is derived from an EMBL/GenBank/DDBJ whole genome shotgun (WGS) entry which is preliminary data.</text>
</comment>
<evidence type="ECO:0000259" key="4">
    <source>
        <dbReference type="Pfam" id="PF02932"/>
    </source>
</evidence>
<dbReference type="Proteomes" id="UP001205105">
    <property type="component" value="Unassembled WGS sequence"/>
</dbReference>
<proteinExistence type="predicted"/>
<protein>
    <recommendedName>
        <fullName evidence="4">Neurotransmitter-gated ion-channel transmembrane domain-containing protein</fullName>
    </recommendedName>
</protein>
<evidence type="ECO:0000256" key="2">
    <source>
        <dbReference type="SAM" id="Phobius"/>
    </source>
</evidence>
<evidence type="ECO:0000313" key="5">
    <source>
        <dbReference type="EMBL" id="KAI7836837.1"/>
    </source>
</evidence>
<accession>A0AAD5DEZ7</accession>
<feature type="signal peptide" evidence="3">
    <location>
        <begin position="1"/>
        <end position="30"/>
    </location>
</feature>
<dbReference type="InterPro" id="IPR006201">
    <property type="entry name" value="Neur_channel"/>
</dbReference>
<dbReference type="GO" id="GO:0005230">
    <property type="term" value="F:extracellular ligand-gated monoatomic ion channel activity"/>
    <property type="evidence" value="ECO:0007669"/>
    <property type="project" value="InterPro"/>
</dbReference>
<dbReference type="Gene3D" id="2.70.170.10">
    <property type="entry name" value="Neurotransmitter-gated ion-channel ligand-binding domain"/>
    <property type="match status" value="1"/>
</dbReference>
<dbReference type="SUPFAM" id="SSF90112">
    <property type="entry name" value="Neurotransmitter-gated ion-channel transmembrane pore"/>
    <property type="match status" value="1"/>
</dbReference>
<keyword evidence="2" id="KW-1133">Transmembrane helix</keyword>
<dbReference type="InterPro" id="IPR038050">
    <property type="entry name" value="Neuro_actylchol_rec"/>
</dbReference>
<feature type="chain" id="PRO_5042150140" description="Neurotransmitter-gated ion-channel transmembrane domain-containing protein" evidence="3">
    <location>
        <begin position="31"/>
        <end position="589"/>
    </location>
</feature>
<dbReference type="InterPro" id="IPR036734">
    <property type="entry name" value="Neur_chan_lig-bd_sf"/>
</dbReference>
<keyword evidence="6" id="KW-1185">Reference proteome</keyword>
<dbReference type="PANTHER" id="PTHR18945">
    <property type="entry name" value="NEUROTRANSMITTER GATED ION CHANNEL"/>
    <property type="match status" value="1"/>
</dbReference>
<feature type="transmembrane region" description="Helical" evidence="2">
    <location>
        <begin position="334"/>
        <end position="353"/>
    </location>
</feature>
<dbReference type="InterPro" id="IPR006029">
    <property type="entry name" value="Neurotrans-gated_channel_TM"/>
</dbReference>
<comment type="subcellular location">
    <subcellularLocation>
        <location evidence="1">Membrane</location>
        <topology evidence="1">Multi-pass membrane protein</topology>
    </subcellularLocation>
</comment>
<feature type="domain" description="Neurotransmitter-gated ion-channel transmembrane" evidence="4">
    <location>
        <begin position="307"/>
        <end position="400"/>
    </location>
</feature>
<keyword evidence="2" id="KW-0812">Transmembrane</keyword>
<dbReference type="InterPro" id="IPR036719">
    <property type="entry name" value="Neuro-gated_channel_TM_sf"/>
</dbReference>
<organism evidence="5 6">
    <name type="scientific">Chlorella ohadii</name>
    <dbReference type="NCBI Taxonomy" id="2649997"/>
    <lineage>
        <taxon>Eukaryota</taxon>
        <taxon>Viridiplantae</taxon>
        <taxon>Chlorophyta</taxon>
        <taxon>core chlorophytes</taxon>
        <taxon>Trebouxiophyceae</taxon>
        <taxon>Chlorellales</taxon>
        <taxon>Chlorellaceae</taxon>
        <taxon>Chlorella clade</taxon>
        <taxon>Chlorella</taxon>
    </lineage>
</organism>